<dbReference type="GeneID" id="8617971"/>
<dbReference type="SMR" id="Q55B32"/>
<evidence type="ECO:0000313" key="3">
    <source>
        <dbReference type="Proteomes" id="UP000002195"/>
    </source>
</evidence>
<dbReference type="EMBL" id="AAFI02000006">
    <property type="protein sequence ID" value="EAL71705.1"/>
    <property type="molecule type" value="Genomic_DNA"/>
</dbReference>
<dbReference type="VEuPathDB" id="AmoebaDB:DDB_G0271150"/>
<proteinExistence type="predicted"/>
<reference evidence="2 3" key="1">
    <citation type="journal article" date="2005" name="Nature">
        <title>The genome of the social amoeba Dictyostelium discoideum.</title>
        <authorList>
            <consortium name="The Dictyostelium discoideum Sequencing Consortium"/>
            <person name="Eichinger L."/>
            <person name="Pachebat J.A."/>
            <person name="Glockner G."/>
            <person name="Rajandream M.A."/>
            <person name="Sucgang R."/>
            <person name="Berriman M."/>
            <person name="Song J."/>
            <person name="Olsen R."/>
            <person name="Szafranski K."/>
            <person name="Xu Q."/>
            <person name="Tunggal B."/>
            <person name="Kummerfeld S."/>
            <person name="Madera M."/>
            <person name="Konfortov B.A."/>
            <person name="Rivero F."/>
            <person name="Bankier A.T."/>
            <person name="Lehmann R."/>
            <person name="Hamlin N."/>
            <person name="Davies R."/>
            <person name="Gaudet P."/>
            <person name="Fey P."/>
            <person name="Pilcher K."/>
            <person name="Chen G."/>
            <person name="Saunders D."/>
            <person name="Sodergren E."/>
            <person name="Davis P."/>
            <person name="Kerhornou A."/>
            <person name="Nie X."/>
            <person name="Hall N."/>
            <person name="Anjard C."/>
            <person name="Hemphill L."/>
            <person name="Bason N."/>
            <person name="Farbrother P."/>
            <person name="Desany B."/>
            <person name="Just E."/>
            <person name="Morio T."/>
            <person name="Rost R."/>
            <person name="Churcher C."/>
            <person name="Cooper J."/>
            <person name="Haydock S."/>
            <person name="van Driessche N."/>
            <person name="Cronin A."/>
            <person name="Goodhead I."/>
            <person name="Muzny D."/>
            <person name="Mourier T."/>
            <person name="Pain A."/>
            <person name="Lu M."/>
            <person name="Harper D."/>
            <person name="Lindsay R."/>
            <person name="Hauser H."/>
            <person name="James K."/>
            <person name="Quiles M."/>
            <person name="Madan Babu M."/>
            <person name="Saito T."/>
            <person name="Buchrieser C."/>
            <person name="Wardroper A."/>
            <person name="Felder M."/>
            <person name="Thangavelu M."/>
            <person name="Johnson D."/>
            <person name="Knights A."/>
            <person name="Loulseged H."/>
            <person name="Mungall K."/>
            <person name="Oliver K."/>
            <person name="Price C."/>
            <person name="Quail M.A."/>
            <person name="Urushihara H."/>
            <person name="Hernandez J."/>
            <person name="Rabbinowitsch E."/>
            <person name="Steffen D."/>
            <person name="Sanders M."/>
            <person name="Ma J."/>
            <person name="Kohara Y."/>
            <person name="Sharp S."/>
            <person name="Simmonds M."/>
            <person name="Spiegler S."/>
            <person name="Tivey A."/>
            <person name="Sugano S."/>
            <person name="White B."/>
            <person name="Walker D."/>
            <person name="Woodward J."/>
            <person name="Winckler T."/>
            <person name="Tanaka Y."/>
            <person name="Shaulsky G."/>
            <person name="Schleicher M."/>
            <person name="Weinstock G."/>
            <person name="Rosenthal A."/>
            <person name="Cox E.C."/>
            <person name="Chisholm R.L."/>
            <person name="Gibbs R."/>
            <person name="Loomis W.F."/>
            <person name="Platzer M."/>
            <person name="Kay R.R."/>
            <person name="Williams J."/>
            <person name="Dear P.H."/>
            <person name="Noegel A.A."/>
            <person name="Barrell B."/>
            <person name="Kuspa A."/>
        </authorList>
    </citation>
    <scope>NUCLEOTIDE SEQUENCE [LARGE SCALE GENOMIC DNA]</scope>
    <source>
        <strain evidence="2 3">AX4</strain>
    </source>
</reference>
<dbReference type="FunCoup" id="Q55B32">
    <property type="interactions" value="82"/>
</dbReference>
<dbReference type="eggNOG" id="ENOG502RICR">
    <property type="taxonomic scope" value="Eukaryota"/>
</dbReference>
<dbReference type="InParanoid" id="Q55B32"/>
<dbReference type="PaxDb" id="44689-DDB0202725"/>
<keyword evidence="1" id="KW-0812">Transmembrane</keyword>
<organism evidence="2 3">
    <name type="scientific">Dictyostelium discoideum</name>
    <name type="common">Social amoeba</name>
    <dbReference type="NCBI Taxonomy" id="44689"/>
    <lineage>
        <taxon>Eukaryota</taxon>
        <taxon>Amoebozoa</taxon>
        <taxon>Evosea</taxon>
        <taxon>Eumycetozoa</taxon>
        <taxon>Dictyostelia</taxon>
        <taxon>Dictyosteliales</taxon>
        <taxon>Dictyosteliaceae</taxon>
        <taxon>Dictyostelium</taxon>
    </lineage>
</organism>
<dbReference type="PhylomeDB" id="Q55B32"/>
<dbReference type="HOGENOM" id="CLU_1597508_0_0_1"/>
<evidence type="ECO:0000313" key="2">
    <source>
        <dbReference type="EMBL" id="EAL71705.1"/>
    </source>
</evidence>
<dbReference type="KEGG" id="ddi:DDB_G0271150"/>
<keyword evidence="1" id="KW-1133">Transmembrane helix</keyword>
<dbReference type="Proteomes" id="UP000002195">
    <property type="component" value="Unassembled WGS sequence"/>
</dbReference>
<dbReference type="RefSeq" id="XP_645780.1">
    <property type="nucleotide sequence ID" value="XM_640688.1"/>
</dbReference>
<accession>Q55B32</accession>
<comment type="caution">
    <text evidence="2">The sequence shown here is derived from an EMBL/GenBank/DDBJ whole genome shotgun (WGS) entry which is preliminary data.</text>
</comment>
<sequence length="167" mass="19005">MGTDYIQLNEENSSFHNQNLNNNNNNNNRNDNIYLNNVNTTYTPQIEKLDSHHHQTFSSQGIPIVVTQYSQEIQQPPKIVLQSPQYYPPPNAIITISVDDDESHFNSSLIIFILEKTNNSFFVSCIWLINIRYLKSNNKNAKALATASIVLFVISIILGFFIIISAS</sequence>
<keyword evidence="3" id="KW-1185">Reference proteome</keyword>
<dbReference type="PANTHER" id="PTHR34078:SF3">
    <property type="entry name" value="TRANSMEMBRANE PROTEIN"/>
    <property type="match status" value="1"/>
</dbReference>
<keyword evidence="1" id="KW-0472">Membrane</keyword>
<feature type="transmembrane region" description="Helical" evidence="1">
    <location>
        <begin position="143"/>
        <end position="164"/>
    </location>
</feature>
<dbReference type="PANTHER" id="PTHR34078">
    <property type="entry name" value="EXPRESSED PROTEIN"/>
    <property type="match status" value="1"/>
</dbReference>
<dbReference type="dictyBase" id="DDB_G0271150"/>
<evidence type="ECO:0008006" key="4">
    <source>
        <dbReference type="Google" id="ProtNLM"/>
    </source>
</evidence>
<feature type="transmembrane region" description="Helical" evidence="1">
    <location>
        <begin position="109"/>
        <end position="131"/>
    </location>
</feature>
<gene>
    <name evidence="2" type="ORF">DDB_G0271150</name>
</gene>
<protein>
    <recommendedName>
        <fullName evidence="4">Transmembrane protein</fullName>
    </recommendedName>
</protein>
<name>Q55B32_DICDI</name>
<dbReference type="AlphaFoldDB" id="Q55B32"/>
<evidence type="ECO:0000256" key="1">
    <source>
        <dbReference type="SAM" id="Phobius"/>
    </source>
</evidence>